<evidence type="ECO:0000256" key="1">
    <source>
        <dbReference type="SAM" id="Phobius"/>
    </source>
</evidence>
<feature type="transmembrane region" description="Helical" evidence="1">
    <location>
        <begin position="166"/>
        <end position="187"/>
    </location>
</feature>
<dbReference type="RefSeq" id="WP_273630726.1">
    <property type="nucleotide sequence ID" value="NZ_CP117167.1"/>
</dbReference>
<sequence length="207" mass="24198">MELDDFKAHWNNIQDKEFQQQKFSSEKLEQIIMNTTDTLNQLHTKSLFWKTLGTTTCKMLIGILAVAFLMTIVDAIHLHKLANIPMALAYMLIILLYCIVTIWAYNRQEQIFTIYNNGDVKASLKLTITTFKKFYLLLNIIYLFLYPVYSYAVIKLFIPYWHPSPQILYITCAIVTVVCLAGGHWYYKAKFFKKLKSLEGNLKELES</sequence>
<feature type="transmembrane region" description="Helical" evidence="1">
    <location>
        <begin position="84"/>
        <end position="105"/>
    </location>
</feature>
<reference evidence="2 3" key="1">
    <citation type="submission" date="2023-02" db="EMBL/GenBank/DDBJ databases">
        <title>Genome sequence of Mucilaginibacter jinjuensis strain KACC 16571.</title>
        <authorList>
            <person name="Kim S."/>
            <person name="Heo J."/>
            <person name="Kwon S.-W."/>
        </authorList>
    </citation>
    <scope>NUCLEOTIDE SEQUENCE [LARGE SCALE GENOMIC DNA]</scope>
    <source>
        <strain evidence="2 3">KACC 16571</strain>
    </source>
</reference>
<evidence type="ECO:0000313" key="3">
    <source>
        <dbReference type="Proteomes" id="UP001216139"/>
    </source>
</evidence>
<gene>
    <name evidence="2" type="ORF">PQO05_00775</name>
</gene>
<name>A0ABY7T894_9SPHI</name>
<protein>
    <recommendedName>
        <fullName evidence="4">DUF3278 domain-containing protein</fullName>
    </recommendedName>
</protein>
<dbReference type="Proteomes" id="UP001216139">
    <property type="component" value="Chromosome"/>
</dbReference>
<keyword evidence="1" id="KW-1133">Transmembrane helix</keyword>
<evidence type="ECO:0008006" key="4">
    <source>
        <dbReference type="Google" id="ProtNLM"/>
    </source>
</evidence>
<accession>A0ABY7T894</accession>
<keyword evidence="1" id="KW-0812">Transmembrane</keyword>
<feature type="transmembrane region" description="Helical" evidence="1">
    <location>
        <begin position="134"/>
        <end position="154"/>
    </location>
</feature>
<keyword evidence="3" id="KW-1185">Reference proteome</keyword>
<organism evidence="2 3">
    <name type="scientific">Mucilaginibacter jinjuensis</name>
    <dbReference type="NCBI Taxonomy" id="1176721"/>
    <lineage>
        <taxon>Bacteria</taxon>
        <taxon>Pseudomonadati</taxon>
        <taxon>Bacteroidota</taxon>
        <taxon>Sphingobacteriia</taxon>
        <taxon>Sphingobacteriales</taxon>
        <taxon>Sphingobacteriaceae</taxon>
        <taxon>Mucilaginibacter</taxon>
    </lineage>
</organism>
<proteinExistence type="predicted"/>
<evidence type="ECO:0000313" key="2">
    <source>
        <dbReference type="EMBL" id="WCT12463.1"/>
    </source>
</evidence>
<keyword evidence="1" id="KW-0472">Membrane</keyword>
<dbReference type="EMBL" id="CP117167">
    <property type="protein sequence ID" value="WCT12463.1"/>
    <property type="molecule type" value="Genomic_DNA"/>
</dbReference>